<dbReference type="Pfam" id="PF03171">
    <property type="entry name" value="2OG-FeII_Oxy"/>
    <property type="match status" value="1"/>
</dbReference>
<organism evidence="7 8">
    <name type="scientific">Elaeis guineensis var. tenera</name>
    <name type="common">Oil palm</name>
    <dbReference type="NCBI Taxonomy" id="51953"/>
    <lineage>
        <taxon>Eukaryota</taxon>
        <taxon>Viridiplantae</taxon>
        <taxon>Streptophyta</taxon>
        <taxon>Embryophyta</taxon>
        <taxon>Tracheophyta</taxon>
        <taxon>Spermatophyta</taxon>
        <taxon>Magnoliopsida</taxon>
        <taxon>Liliopsida</taxon>
        <taxon>Arecaceae</taxon>
        <taxon>Arecoideae</taxon>
        <taxon>Cocoseae</taxon>
        <taxon>Elaeidinae</taxon>
        <taxon>Elaeis</taxon>
    </lineage>
</organism>
<dbReference type="InterPro" id="IPR050295">
    <property type="entry name" value="Plant_2OG-oxidoreductases"/>
</dbReference>
<dbReference type="PANTHER" id="PTHR47991">
    <property type="entry name" value="OXOGLUTARATE/IRON-DEPENDENT DIOXYGENASE"/>
    <property type="match status" value="1"/>
</dbReference>
<dbReference type="InterPro" id="IPR026992">
    <property type="entry name" value="DIOX_N"/>
</dbReference>
<dbReference type="FunFam" id="2.60.120.330:FF:000079">
    <property type="entry name" value="Protein SRG1"/>
    <property type="match status" value="1"/>
</dbReference>
<dbReference type="InterPro" id="IPR044861">
    <property type="entry name" value="IPNS-like_FE2OG_OXY"/>
</dbReference>
<sequence>MKLYMACKDWGFFQIINHGVPEDILYRIKNTMAGFFDLPLEEKKRYSMASNDLQGYGQAYVVSEEQKLDRNDLIFLMILPTEMRKLNYCPTVVPDFRDAVELFSMEMNRITVELLANHSLLMNMDKHGLLRLHGALKQAMRMNYYPTCCRPDLVLGVSPHSDGSSITILLQDDDITGLQIKHKGEWLPVKPIPKALVVNIGDVIEVFRI</sequence>
<dbReference type="InParanoid" id="A0A6I9S573"/>
<dbReference type="AlphaFoldDB" id="A0A6I9S573"/>
<dbReference type="SUPFAM" id="SSF51197">
    <property type="entry name" value="Clavaminate synthase-like"/>
    <property type="match status" value="1"/>
</dbReference>
<dbReference type="Pfam" id="PF14226">
    <property type="entry name" value="DIOX_N"/>
    <property type="match status" value="1"/>
</dbReference>
<evidence type="ECO:0000313" key="8">
    <source>
        <dbReference type="RefSeq" id="XP_010937784.2"/>
    </source>
</evidence>
<dbReference type="InterPro" id="IPR005123">
    <property type="entry name" value="Oxoglu/Fe-dep_dioxygenase_dom"/>
</dbReference>
<evidence type="ECO:0000256" key="2">
    <source>
        <dbReference type="ARBA" id="ARBA00022723"/>
    </source>
</evidence>
<dbReference type="GO" id="GO:0016491">
    <property type="term" value="F:oxidoreductase activity"/>
    <property type="evidence" value="ECO:0007669"/>
    <property type="project" value="UniProtKB-KW"/>
</dbReference>
<dbReference type="Proteomes" id="UP000504607">
    <property type="component" value="Chromosome 14"/>
</dbReference>
<keyword evidence="3 5" id="KW-0560">Oxidoreductase</keyword>
<name>A0A6I9S573_ELAGV</name>
<reference evidence="8" key="1">
    <citation type="submission" date="2025-08" db="UniProtKB">
        <authorList>
            <consortium name="RefSeq"/>
        </authorList>
    </citation>
    <scope>IDENTIFICATION</scope>
</reference>
<evidence type="ECO:0000256" key="5">
    <source>
        <dbReference type="RuleBase" id="RU003682"/>
    </source>
</evidence>
<evidence type="ECO:0000256" key="4">
    <source>
        <dbReference type="ARBA" id="ARBA00023004"/>
    </source>
</evidence>
<keyword evidence="4 5" id="KW-0408">Iron</keyword>
<dbReference type="KEGG" id="egu:105057040"/>
<protein>
    <submittedName>
        <fullName evidence="8">Protein SRG1-like</fullName>
    </submittedName>
</protein>
<keyword evidence="7" id="KW-1185">Reference proteome</keyword>
<dbReference type="InterPro" id="IPR027443">
    <property type="entry name" value="IPNS-like_sf"/>
</dbReference>
<gene>
    <name evidence="8" type="primary">LOC105057040</name>
</gene>
<evidence type="ECO:0000313" key="7">
    <source>
        <dbReference type="Proteomes" id="UP000504607"/>
    </source>
</evidence>
<dbReference type="Gene3D" id="2.60.120.330">
    <property type="entry name" value="B-lactam Antibiotic, Isopenicillin N Synthase, Chain"/>
    <property type="match status" value="1"/>
</dbReference>
<dbReference type="GO" id="GO:0046872">
    <property type="term" value="F:metal ion binding"/>
    <property type="evidence" value="ECO:0007669"/>
    <property type="project" value="UniProtKB-KW"/>
</dbReference>
<dbReference type="OrthoDB" id="288590at2759"/>
<accession>A0A6I9S573</accession>
<feature type="domain" description="Fe2OG dioxygenase" evidence="6">
    <location>
        <begin position="131"/>
        <end position="209"/>
    </location>
</feature>
<evidence type="ECO:0000256" key="1">
    <source>
        <dbReference type="ARBA" id="ARBA00008056"/>
    </source>
</evidence>
<dbReference type="RefSeq" id="XP_010937784.2">
    <property type="nucleotide sequence ID" value="XM_010939482.3"/>
</dbReference>
<proteinExistence type="inferred from homology"/>
<keyword evidence="2 5" id="KW-0479">Metal-binding</keyword>
<dbReference type="RefSeq" id="XP_073104775.1">
    <property type="nucleotide sequence ID" value="XM_073248674.1"/>
</dbReference>
<dbReference type="GeneID" id="105057040"/>
<dbReference type="PROSITE" id="PS51471">
    <property type="entry name" value="FE2OG_OXY"/>
    <property type="match status" value="1"/>
</dbReference>
<comment type="similarity">
    <text evidence="1 5">Belongs to the iron/ascorbate-dependent oxidoreductase family.</text>
</comment>
<evidence type="ECO:0000256" key="3">
    <source>
        <dbReference type="ARBA" id="ARBA00023002"/>
    </source>
</evidence>
<evidence type="ECO:0000259" key="6">
    <source>
        <dbReference type="PROSITE" id="PS51471"/>
    </source>
</evidence>